<dbReference type="EMBL" id="AJWY01007048">
    <property type="protein sequence ID" value="EKC65133.1"/>
    <property type="molecule type" value="Genomic_DNA"/>
</dbReference>
<accession>K1T6A9</accession>
<reference evidence="1" key="1">
    <citation type="journal article" date="2013" name="Environ. Microbiol.">
        <title>Microbiota from the distal guts of lean and obese adolescents exhibit partial functional redundancy besides clear differences in community structure.</title>
        <authorList>
            <person name="Ferrer M."/>
            <person name="Ruiz A."/>
            <person name="Lanza F."/>
            <person name="Haange S.B."/>
            <person name="Oberbach A."/>
            <person name="Till H."/>
            <person name="Bargiela R."/>
            <person name="Campoy C."/>
            <person name="Segura M.T."/>
            <person name="Richter M."/>
            <person name="von Bergen M."/>
            <person name="Seifert J."/>
            <person name="Suarez A."/>
        </authorList>
    </citation>
    <scope>NUCLEOTIDE SEQUENCE</scope>
</reference>
<proteinExistence type="predicted"/>
<sequence length="217" mass="24004">MAVFTADRRIAAKLRITGSVIGRPKTPEELYPIDCGDGLRLEDNFHAFTYIYNGRTSVATIGYANLSDKPLTLELRPEEASGLLQADYPRRIAPNERGVLTFSYDLPADNPRYGTLKELLTVCIDGRPTRTDIFLHGFAVDDPRREEQENAPKWQVNKNIINFGPVKRTGAPAERSLTLGNYGKSTLIIRAVETPKGVGCSLRGGERIEPGQACEIV</sequence>
<dbReference type="AlphaFoldDB" id="K1T6A9"/>
<feature type="non-terminal residue" evidence="1">
    <location>
        <position position="217"/>
    </location>
</feature>
<comment type="caution">
    <text evidence="1">The sequence shown here is derived from an EMBL/GenBank/DDBJ whole genome shotgun (WGS) entry which is preliminary data.</text>
</comment>
<evidence type="ECO:0000313" key="1">
    <source>
        <dbReference type="EMBL" id="EKC65133.1"/>
    </source>
</evidence>
<gene>
    <name evidence="1" type="ORF">LEA_10489</name>
</gene>
<protein>
    <submittedName>
        <fullName evidence="1">Uncharacterized protein</fullName>
    </submittedName>
</protein>
<name>K1T6A9_9ZZZZ</name>
<organism evidence="1">
    <name type="scientific">human gut metagenome</name>
    <dbReference type="NCBI Taxonomy" id="408170"/>
    <lineage>
        <taxon>unclassified sequences</taxon>
        <taxon>metagenomes</taxon>
        <taxon>organismal metagenomes</taxon>
    </lineage>
</organism>